<dbReference type="InterPro" id="IPR033753">
    <property type="entry name" value="GCV_H/Fam206"/>
</dbReference>
<evidence type="ECO:0000313" key="1">
    <source>
        <dbReference type="EMBL" id="GAW71482.1"/>
    </source>
</evidence>
<dbReference type="SUPFAM" id="SSF51230">
    <property type="entry name" value="Single hybrid motif"/>
    <property type="match status" value="1"/>
</dbReference>
<dbReference type="AlphaFoldDB" id="A0A224VFZ7"/>
<gene>
    <name evidence="1" type="primary">gcvH_2</name>
    <name evidence="2" type="ORF">C5L28_002027</name>
    <name evidence="1" type="ORF">LPKJCM_00563</name>
</gene>
<dbReference type="Pfam" id="PF01597">
    <property type="entry name" value="GCV_H"/>
    <property type="match status" value="1"/>
</dbReference>
<dbReference type="OrthoDB" id="9796712at2"/>
<evidence type="ECO:0000313" key="2">
    <source>
        <dbReference type="EMBL" id="TDG92296.1"/>
    </source>
</evidence>
<reference evidence="1 3" key="1">
    <citation type="journal article" date="2017" name="Biosci Microbiota Food Health">
        <title>Genomic characterization reconfirms the taxonomic status of Lactobacillus parakefiri.</title>
        <authorList>
            <person name="Tanizawa Y."/>
            <person name="Kobayashi H."/>
            <person name="Kaminuma E."/>
            <person name="Sakamoto M."/>
            <person name="Ohkuma M."/>
            <person name="Nakamura Y."/>
            <person name="Arita M."/>
            <person name="Tohno M."/>
        </authorList>
    </citation>
    <scope>NUCLEOTIDE SEQUENCE [LARGE SCALE GENOMIC DNA]</scope>
    <source>
        <strain evidence="1 3">JCM 8573</strain>
    </source>
</reference>
<organism evidence="1 3">
    <name type="scientific">Lentilactobacillus parakefiri</name>
    <dbReference type="NCBI Taxonomy" id="152332"/>
    <lineage>
        <taxon>Bacteria</taxon>
        <taxon>Bacillati</taxon>
        <taxon>Bacillota</taxon>
        <taxon>Bacilli</taxon>
        <taxon>Lactobacillales</taxon>
        <taxon>Lactobacillaceae</taxon>
        <taxon>Lentilactobacillus</taxon>
    </lineage>
</organism>
<proteinExistence type="predicted"/>
<evidence type="ECO:0000313" key="4">
    <source>
        <dbReference type="Proteomes" id="UP000294668"/>
    </source>
</evidence>
<dbReference type="RefSeq" id="WP_057961395.1">
    <property type="nucleotide sequence ID" value="NZ_BAAAXO010000070.1"/>
</dbReference>
<evidence type="ECO:0000313" key="3">
    <source>
        <dbReference type="Proteomes" id="UP000214739"/>
    </source>
</evidence>
<dbReference type="EMBL" id="PUFL01000044">
    <property type="protein sequence ID" value="TDG92296.1"/>
    <property type="molecule type" value="Genomic_DNA"/>
</dbReference>
<dbReference type="Proteomes" id="UP000294668">
    <property type="component" value="Unassembled WGS sequence"/>
</dbReference>
<reference evidence="2" key="3">
    <citation type="submission" date="2019-02" db="EMBL/GenBank/DDBJ databases">
        <authorList>
            <person name="Buron G."/>
            <person name="Chaylann A."/>
            <person name="Dolejs I."/>
            <person name="Forster J."/>
            <person name="Miks M.H."/>
        </authorList>
    </citation>
    <scope>NUCLEOTIDE SEQUENCE</scope>
    <source>
        <strain evidence="2">DSM 10551</strain>
    </source>
</reference>
<sequence length="102" mass="11344">MAQKIDDSKYLWQAPVSDTHTRIGLNDLARSEIGEISFAAFSKNLSEVVEGDVILSFEGAKAVTEVHSPKAGKVAKINTDLLDHPEYLDDADHDKDWIVELY</sequence>
<dbReference type="Proteomes" id="UP000214739">
    <property type="component" value="Unassembled WGS sequence"/>
</dbReference>
<dbReference type="Gene3D" id="2.40.50.100">
    <property type="match status" value="1"/>
</dbReference>
<accession>A0A224VFZ7</accession>
<dbReference type="CDD" id="cd06848">
    <property type="entry name" value="GCS_H"/>
    <property type="match status" value="1"/>
</dbReference>
<dbReference type="EMBL" id="BDGB01000032">
    <property type="protein sequence ID" value="GAW71482.1"/>
    <property type="molecule type" value="Genomic_DNA"/>
</dbReference>
<comment type="caution">
    <text evidence="1">The sequence shown here is derived from an EMBL/GenBank/DDBJ whole genome shotgun (WGS) entry which is preliminary data.</text>
</comment>
<protein>
    <submittedName>
        <fullName evidence="1">Glycine cleavage system H protein</fullName>
    </submittedName>
</protein>
<reference evidence="2 4" key="2">
    <citation type="journal article" date="2019" name="Appl. Microbiol. Biotechnol.">
        <title>Uncovering carbohydrate metabolism through a genotype-phenotype association study of 56 lactic acid bacteria genomes.</title>
        <authorList>
            <person name="Buron-Moles G."/>
            <person name="Chailyan A."/>
            <person name="Dolejs I."/>
            <person name="Forster J."/>
            <person name="Miks M.H."/>
        </authorList>
    </citation>
    <scope>NUCLEOTIDE SEQUENCE [LARGE SCALE GENOMIC DNA]</scope>
    <source>
        <strain evidence="2 4">DSM 10551</strain>
    </source>
</reference>
<name>A0A224VFZ7_9LACO</name>
<keyword evidence="4" id="KW-1185">Reference proteome</keyword>
<dbReference type="InterPro" id="IPR011053">
    <property type="entry name" value="Single_hybrid_motif"/>
</dbReference>